<dbReference type="AlphaFoldDB" id="A7RPV3"/>
<name>A7RPV3_NEMVE</name>
<keyword evidence="3" id="KW-1185">Reference proteome</keyword>
<dbReference type="OMA" id="ALEHRCC"/>
<reference evidence="2 3" key="1">
    <citation type="journal article" date="2007" name="Science">
        <title>Sea anemone genome reveals ancestral eumetazoan gene repertoire and genomic organization.</title>
        <authorList>
            <person name="Putnam N.H."/>
            <person name="Srivastava M."/>
            <person name="Hellsten U."/>
            <person name="Dirks B."/>
            <person name="Chapman J."/>
            <person name="Salamov A."/>
            <person name="Terry A."/>
            <person name="Shapiro H."/>
            <person name="Lindquist E."/>
            <person name="Kapitonov V.V."/>
            <person name="Jurka J."/>
            <person name="Genikhovich G."/>
            <person name="Grigoriev I.V."/>
            <person name="Lucas S.M."/>
            <person name="Steele R.E."/>
            <person name="Finnerty J.R."/>
            <person name="Technau U."/>
            <person name="Martindale M.Q."/>
            <person name="Rokhsar D.S."/>
        </authorList>
    </citation>
    <scope>NUCLEOTIDE SEQUENCE [LARGE SCALE GENOMIC DNA]</scope>
    <source>
        <strain evidence="3">CH2 X CH6</strain>
    </source>
</reference>
<evidence type="ECO:0000256" key="1">
    <source>
        <dbReference type="SAM" id="MobiDB-lite"/>
    </source>
</evidence>
<dbReference type="InParanoid" id="A7RPV3"/>
<sequence>MTESSSSSSDENEGYESEEFAEVETQFEPYTDEPLAPPGYREKVDEESNDPDGLRPQILADREDEIIPVQEWCQCQHCAENELSGALEHRCCREIENVQGKLTFDGSIENLSCITLHEDYRAMTNKAVLQNVAPLLKARTGQAYRRRTGVSENDCI</sequence>
<organism evidence="2 3">
    <name type="scientific">Nematostella vectensis</name>
    <name type="common">Starlet sea anemone</name>
    <dbReference type="NCBI Taxonomy" id="45351"/>
    <lineage>
        <taxon>Eukaryota</taxon>
        <taxon>Metazoa</taxon>
        <taxon>Cnidaria</taxon>
        <taxon>Anthozoa</taxon>
        <taxon>Hexacorallia</taxon>
        <taxon>Actiniaria</taxon>
        <taxon>Edwardsiidae</taxon>
        <taxon>Nematostella</taxon>
    </lineage>
</organism>
<protein>
    <submittedName>
        <fullName evidence="2">Uncharacterized protein</fullName>
    </submittedName>
</protein>
<evidence type="ECO:0000313" key="3">
    <source>
        <dbReference type="Proteomes" id="UP000001593"/>
    </source>
</evidence>
<dbReference type="EMBL" id="DS469526">
    <property type="protein sequence ID" value="EDO46574.1"/>
    <property type="molecule type" value="Genomic_DNA"/>
</dbReference>
<dbReference type="HOGENOM" id="CLU_1688816_0_0_1"/>
<proteinExistence type="predicted"/>
<gene>
    <name evidence="2" type="ORF">NEMVEDRAFT_v1g239852</name>
</gene>
<dbReference type="Proteomes" id="UP000001593">
    <property type="component" value="Unassembled WGS sequence"/>
</dbReference>
<feature type="compositionally biased region" description="Acidic residues" evidence="1">
    <location>
        <begin position="10"/>
        <end position="22"/>
    </location>
</feature>
<evidence type="ECO:0000313" key="2">
    <source>
        <dbReference type="EMBL" id="EDO46574.1"/>
    </source>
</evidence>
<feature type="region of interest" description="Disordered" evidence="1">
    <location>
        <begin position="1"/>
        <end position="59"/>
    </location>
</feature>
<accession>A7RPV3</accession>